<comment type="caution">
    <text evidence="3">The sequence shown here is derived from an EMBL/GenBank/DDBJ whole genome shotgun (WGS) entry which is preliminary data.</text>
</comment>
<reference evidence="3 4" key="1">
    <citation type="submission" date="2018-10" db="EMBL/GenBank/DDBJ databases">
        <title>A high-quality apple genome assembly.</title>
        <authorList>
            <person name="Hu J."/>
        </authorList>
    </citation>
    <scope>NUCLEOTIDE SEQUENCE [LARGE SCALE GENOMIC DNA]</scope>
    <source>
        <strain evidence="4">cv. HFTH1</strain>
        <tissue evidence="3">Young leaf</tissue>
    </source>
</reference>
<proteinExistence type="predicted"/>
<evidence type="ECO:0000256" key="1">
    <source>
        <dbReference type="SAM" id="Coils"/>
    </source>
</evidence>
<dbReference type="PANTHER" id="PTHR36386:SF1">
    <property type="entry name" value="OS06G0683900 PROTEIN"/>
    <property type="match status" value="1"/>
</dbReference>
<dbReference type="PANTHER" id="PTHR36386">
    <property type="entry name" value="OS06G0683900 PROTEIN"/>
    <property type="match status" value="1"/>
</dbReference>
<name>A0A498J3V2_MALDO</name>
<evidence type="ECO:0000256" key="2">
    <source>
        <dbReference type="SAM" id="MobiDB-lite"/>
    </source>
</evidence>
<dbReference type="Proteomes" id="UP000290289">
    <property type="component" value="Chromosome 9"/>
</dbReference>
<evidence type="ECO:0000313" key="4">
    <source>
        <dbReference type="Proteomes" id="UP000290289"/>
    </source>
</evidence>
<dbReference type="AlphaFoldDB" id="A0A498J3V2"/>
<feature type="compositionally biased region" description="Polar residues" evidence="2">
    <location>
        <begin position="318"/>
        <end position="327"/>
    </location>
</feature>
<gene>
    <name evidence="3" type="ORF">DVH24_032233</name>
</gene>
<keyword evidence="4" id="KW-1185">Reference proteome</keyword>
<feature type="region of interest" description="Disordered" evidence="2">
    <location>
        <begin position="243"/>
        <end position="371"/>
    </location>
</feature>
<feature type="compositionally biased region" description="Basic and acidic residues" evidence="2">
    <location>
        <begin position="279"/>
        <end position="302"/>
    </location>
</feature>
<sequence>MSVVEYPDAINAPDLQVWNNAAFDNEDSEGGSSFVKASWSELLQPLSLNRSSESFDSGCSKENLSPEILKTPVRVKSLVPFKPLNTNTNLEPISVVAKKKGIGEVEEREEKVRDEGKIDAEIEEIEKEISRLNSRLEALKLEKAGRNEKAVEKRGRVVAAKFMEPKQSVKNLDGLKKIESLMMSVRPKVNRRGMSLGPSEIIAGAEFRRPSKLEITPVQATQSRRKSCFWKLQDIDELRTTKERGKSLSLSPKSRKTVSKVQAPKQAATTVGGSKRPVKKEDKVLASIEPKKLFKDRAEKSAPAKKTPFKPGRVVPSRYNQIGNSAVSDGRKRSWPEDDKDDSKRCDKRRVSLAGKPRGIGREMSRSQGPECRVKKRWEIPSEVVVYQGAAEDGKSPSVVAVIGDVLPKINTVRCGIDTPRGSGPAKRVAELVGMKSYFSTNGEVCQELNFAEADAEEE</sequence>
<feature type="compositionally biased region" description="Basic and acidic residues" evidence="2">
    <location>
        <begin position="329"/>
        <end position="345"/>
    </location>
</feature>
<keyword evidence="1" id="KW-0175">Coiled coil</keyword>
<dbReference type="EMBL" id="RDQH01000335">
    <property type="protein sequence ID" value="RXH89876.1"/>
    <property type="molecule type" value="Genomic_DNA"/>
</dbReference>
<evidence type="ECO:0000313" key="3">
    <source>
        <dbReference type="EMBL" id="RXH89876.1"/>
    </source>
</evidence>
<feature type="coiled-coil region" evidence="1">
    <location>
        <begin position="115"/>
        <end position="149"/>
    </location>
</feature>
<organism evidence="3 4">
    <name type="scientific">Malus domestica</name>
    <name type="common">Apple</name>
    <name type="synonym">Pyrus malus</name>
    <dbReference type="NCBI Taxonomy" id="3750"/>
    <lineage>
        <taxon>Eukaryota</taxon>
        <taxon>Viridiplantae</taxon>
        <taxon>Streptophyta</taxon>
        <taxon>Embryophyta</taxon>
        <taxon>Tracheophyta</taxon>
        <taxon>Spermatophyta</taxon>
        <taxon>Magnoliopsida</taxon>
        <taxon>eudicotyledons</taxon>
        <taxon>Gunneridae</taxon>
        <taxon>Pentapetalae</taxon>
        <taxon>rosids</taxon>
        <taxon>fabids</taxon>
        <taxon>Rosales</taxon>
        <taxon>Rosaceae</taxon>
        <taxon>Amygdaloideae</taxon>
        <taxon>Maleae</taxon>
        <taxon>Malus</taxon>
    </lineage>
</organism>
<accession>A0A498J3V2</accession>
<protein>
    <submittedName>
        <fullName evidence="3">Uncharacterized protein</fullName>
    </submittedName>
</protein>